<evidence type="ECO:0000313" key="2">
    <source>
        <dbReference type="EMBL" id="CAI4019249.1"/>
    </source>
</evidence>
<dbReference type="EMBL" id="CAMXCT020006738">
    <property type="protein sequence ID" value="CAL1172624.1"/>
    <property type="molecule type" value="Genomic_DNA"/>
</dbReference>
<evidence type="ECO:0000313" key="5">
    <source>
        <dbReference type="Proteomes" id="UP001152797"/>
    </source>
</evidence>
<feature type="signal peptide" evidence="1">
    <location>
        <begin position="1"/>
        <end position="31"/>
    </location>
</feature>
<evidence type="ECO:0000313" key="3">
    <source>
        <dbReference type="EMBL" id="CAL1172624.1"/>
    </source>
</evidence>
<reference evidence="2" key="1">
    <citation type="submission" date="2022-10" db="EMBL/GenBank/DDBJ databases">
        <authorList>
            <person name="Chen Y."/>
            <person name="Dougan E. K."/>
            <person name="Chan C."/>
            <person name="Rhodes N."/>
            <person name="Thang M."/>
        </authorList>
    </citation>
    <scope>NUCLEOTIDE SEQUENCE</scope>
</reference>
<protein>
    <submittedName>
        <fullName evidence="4">Formin-like protein 14</fullName>
    </submittedName>
</protein>
<comment type="caution">
    <text evidence="2">The sequence shown here is derived from an EMBL/GenBank/DDBJ whole genome shotgun (WGS) entry which is preliminary data.</text>
</comment>
<keyword evidence="1" id="KW-0732">Signal</keyword>
<proteinExistence type="predicted"/>
<name>A0A9P1GQD8_9DINO</name>
<dbReference type="AlphaFoldDB" id="A0A9P1GQD8"/>
<dbReference type="EMBL" id="CAMXCT030006738">
    <property type="protein sequence ID" value="CAL4806561.1"/>
    <property type="molecule type" value="Genomic_DNA"/>
</dbReference>
<organism evidence="2">
    <name type="scientific">Cladocopium goreaui</name>
    <dbReference type="NCBI Taxonomy" id="2562237"/>
    <lineage>
        <taxon>Eukaryota</taxon>
        <taxon>Sar</taxon>
        <taxon>Alveolata</taxon>
        <taxon>Dinophyceae</taxon>
        <taxon>Suessiales</taxon>
        <taxon>Symbiodiniaceae</taxon>
        <taxon>Cladocopium</taxon>
    </lineage>
</organism>
<dbReference type="OrthoDB" id="10514215at2759"/>
<feature type="chain" id="PRO_5043273029" evidence="1">
    <location>
        <begin position="32"/>
        <end position="303"/>
    </location>
</feature>
<sequence>MRRSTSSKGHGAARLALLAASCLLLVTVGDAFVSASPSFQVTTPKPTWEVKTAQPTNRNGGLATPNTQVSLFKAAASVALLCLAATRMSKNKTSKSSLRCVVGMTPPSTVTTTSATIAKTTQMEDLLQFEDQPTETVMPPAVPVPLISMDAKTMMCAVESETAATTTTTTTAAFCGARAACFAAGARRSSGRTRTAGAARRARAARRAVGQRLCEASAVQPMTSTFDASKTRTKIQLGLRVSSCMRSESGRESKVSSGVEGSEMGTCLNFVAHDLKVYMLDHESALNDAIHSRFGNLARSAIL</sequence>
<dbReference type="Proteomes" id="UP001152797">
    <property type="component" value="Unassembled WGS sequence"/>
</dbReference>
<dbReference type="EMBL" id="CAMXCT010006738">
    <property type="protein sequence ID" value="CAI4019249.1"/>
    <property type="molecule type" value="Genomic_DNA"/>
</dbReference>
<accession>A0A9P1GQD8</accession>
<gene>
    <name evidence="2" type="ORF">C1SCF055_LOCUS43763</name>
</gene>
<evidence type="ECO:0000256" key="1">
    <source>
        <dbReference type="SAM" id="SignalP"/>
    </source>
</evidence>
<reference evidence="3" key="2">
    <citation type="submission" date="2024-04" db="EMBL/GenBank/DDBJ databases">
        <authorList>
            <person name="Chen Y."/>
            <person name="Shah S."/>
            <person name="Dougan E. K."/>
            <person name="Thang M."/>
            <person name="Chan C."/>
        </authorList>
    </citation>
    <scope>NUCLEOTIDE SEQUENCE [LARGE SCALE GENOMIC DNA]</scope>
</reference>
<keyword evidence="5" id="KW-1185">Reference proteome</keyword>
<evidence type="ECO:0000313" key="4">
    <source>
        <dbReference type="EMBL" id="CAL4806561.1"/>
    </source>
</evidence>